<feature type="transmembrane region" description="Helical" evidence="1">
    <location>
        <begin position="31"/>
        <end position="51"/>
    </location>
</feature>
<organism evidence="2 3">
    <name type="scientific">Methylomonas koyamae</name>
    <dbReference type="NCBI Taxonomy" id="702114"/>
    <lineage>
        <taxon>Bacteria</taxon>
        <taxon>Pseudomonadati</taxon>
        <taxon>Pseudomonadota</taxon>
        <taxon>Gammaproteobacteria</taxon>
        <taxon>Methylococcales</taxon>
        <taxon>Methylococcaceae</taxon>
        <taxon>Methylomonas</taxon>
    </lineage>
</organism>
<keyword evidence="1" id="KW-0472">Membrane</keyword>
<keyword evidence="1" id="KW-0812">Transmembrane</keyword>
<reference evidence="3" key="1">
    <citation type="submission" date="2016-03" db="EMBL/GenBank/DDBJ databases">
        <authorList>
            <person name="Heylen K."/>
            <person name="De Vos P."/>
            <person name="Vekeman B."/>
        </authorList>
    </citation>
    <scope>NUCLEOTIDE SEQUENCE [LARGE SCALE GENOMIC DNA]</scope>
    <source>
        <strain evidence="3">R-45383</strain>
    </source>
</reference>
<evidence type="ECO:0000313" key="3">
    <source>
        <dbReference type="Proteomes" id="UP000077628"/>
    </source>
</evidence>
<proteinExistence type="predicted"/>
<dbReference type="Proteomes" id="UP000077628">
    <property type="component" value="Unassembled WGS sequence"/>
</dbReference>
<dbReference type="EMBL" id="LUUK01000151">
    <property type="protein sequence ID" value="OAI19970.1"/>
    <property type="molecule type" value="Genomic_DNA"/>
</dbReference>
<dbReference type="AlphaFoldDB" id="A0A177NSE5"/>
<keyword evidence="3" id="KW-1185">Reference proteome</keyword>
<gene>
    <name evidence="2" type="ORF">A1355_03210</name>
</gene>
<sequence length="76" mass="9243">MVVFVIIMKAYYILINSFLRLIVITKNYGELVFQFFTIQMHFILCLKNYFLRLLIFSQWKMVLSDVFHQLFTPILD</sequence>
<evidence type="ECO:0000313" key="2">
    <source>
        <dbReference type="EMBL" id="OAI19970.1"/>
    </source>
</evidence>
<keyword evidence="1" id="KW-1133">Transmembrane helix</keyword>
<evidence type="ECO:0000256" key="1">
    <source>
        <dbReference type="SAM" id="Phobius"/>
    </source>
</evidence>
<comment type="caution">
    <text evidence="2">The sequence shown here is derived from an EMBL/GenBank/DDBJ whole genome shotgun (WGS) entry which is preliminary data.</text>
</comment>
<name>A0A177NSE5_9GAMM</name>
<protein>
    <submittedName>
        <fullName evidence="2">Uncharacterized protein</fullName>
    </submittedName>
</protein>
<accession>A0A177NSE5</accession>
<feature type="transmembrane region" description="Helical" evidence="1">
    <location>
        <begin position="7"/>
        <end position="25"/>
    </location>
</feature>